<evidence type="ECO:0000313" key="2">
    <source>
        <dbReference type="EMBL" id="EXF83818.1"/>
    </source>
</evidence>
<evidence type="ECO:0000313" key="3">
    <source>
        <dbReference type="Proteomes" id="UP000020467"/>
    </source>
</evidence>
<protein>
    <submittedName>
        <fullName evidence="2">Uncharacterized protein</fullName>
    </submittedName>
</protein>
<dbReference type="HOGENOM" id="CLU_657383_0_0_1"/>
<dbReference type="eggNOG" id="ENOG502SHQA">
    <property type="taxonomic scope" value="Eukaryota"/>
</dbReference>
<comment type="caution">
    <text evidence="2">The sequence shown here is derived from an EMBL/GenBank/DDBJ whole genome shotgun (WGS) entry which is preliminary data.</text>
</comment>
<keyword evidence="1" id="KW-1133">Transmembrane helix</keyword>
<evidence type="ECO:0000256" key="1">
    <source>
        <dbReference type="SAM" id="Phobius"/>
    </source>
</evidence>
<dbReference type="KEGG" id="cfj:CFIO01_01545"/>
<dbReference type="Proteomes" id="UP000020467">
    <property type="component" value="Unassembled WGS sequence"/>
</dbReference>
<keyword evidence="3" id="KW-1185">Reference proteome</keyword>
<keyword evidence="1" id="KW-0472">Membrane</keyword>
<feature type="transmembrane region" description="Helical" evidence="1">
    <location>
        <begin position="327"/>
        <end position="343"/>
    </location>
</feature>
<dbReference type="EMBL" id="JARH01000222">
    <property type="protein sequence ID" value="EXF83818.1"/>
    <property type="molecule type" value="Genomic_DNA"/>
</dbReference>
<feature type="transmembrane region" description="Helical" evidence="1">
    <location>
        <begin position="192"/>
        <end position="215"/>
    </location>
</feature>
<organism evidence="2 3">
    <name type="scientific">Colletotrichum fioriniae PJ7</name>
    <dbReference type="NCBI Taxonomy" id="1445577"/>
    <lineage>
        <taxon>Eukaryota</taxon>
        <taxon>Fungi</taxon>
        <taxon>Dikarya</taxon>
        <taxon>Ascomycota</taxon>
        <taxon>Pezizomycotina</taxon>
        <taxon>Sordariomycetes</taxon>
        <taxon>Hypocreomycetidae</taxon>
        <taxon>Glomerellales</taxon>
        <taxon>Glomerellaceae</taxon>
        <taxon>Colletotrichum</taxon>
        <taxon>Colletotrichum acutatum species complex</taxon>
    </lineage>
</organism>
<keyword evidence="1" id="KW-0812">Transmembrane</keyword>
<accession>A0A010SGB0</accession>
<reference evidence="2 3" key="1">
    <citation type="submission" date="2014-02" db="EMBL/GenBank/DDBJ databases">
        <title>The genome sequence of Colletotrichum fioriniae PJ7.</title>
        <authorList>
            <person name="Baroncelli R."/>
            <person name="Thon M.R."/>
        </authorList>
    </citation>
    <scope>NUCLEOTIDE SEQUENCE [LARGE SCALE GENOMIC DNA]</scope>
    <source>
        <strain evidence="2 3">PJ7</strain>
    </source>
</reference>
<dbReference type="OrthoDB" id="5295335at2759"/>
<name>A0A010SGB0_9PEZI</name>
<proteinExistence type="predicted"/>
<gene>
    <name evidence="2" type="ORF">CFIO01_01545</name>
</gene>
<sequence>MSDPADAPVFGAFSSLLGYVGGQAATSAIFERFLWPQRHFSSFSIYDMPRLACLYSMAGPIGSIALEVIDTAYKNGLFSGAVQGHMLGTHFYRDLEWTYILHAHAGETERESQIRNCLWVQALLNMPLPTIKEPSIRQPNDTESGKVTSEEKTKPVRARVAVSHLVLSKATDEDLGNSKVPFISEEIKRVDLLCLVEIILTECVGIGIMICVAAITGSLWSIIFIIPLVLRIIGTLFALEREGLTPFPDTIDDEETRDWEINCPAIEGKFMLITGPPSIVNQFFRHYGHPVRNRFREVIQLAVVIAFGTYFPVGLLCQVTWMPVFVQYIWTVWQVWQVLVMHFDRYTQRGTSRTTTDAAIAAKLFKNFQISESDRVFGSDVLFGQRRNGLAVVKASLSLTVADSYADGKKVLRSKVRK</sequence>
<feature type="transmembrane region" description="Helical" evidence="1">
    <location>
        <begin position="298"/>
        <end position="321"/>
    </location>
</feature>
<dbReference type="AlphaFoldDB" id="A0A010SGB0"/>